<dbReference type="NCBIfam" id="NF008453">
    <property type="entry name" value="PRK11308.1"/>
    <property type="match status" value="2"/>
</dbReference>
<dbReference type="InterPro" id="IPR017871">
    <property type="entry name" value="ABC_transporter-like_CS"/>
</dbReference>
<protein>
    <submittedName>
        <fullName evidence="9">ABC transporter ATP-binding protein</fullName>
    </submittedName>
</protein>
<sequence length="682" mass="73967">MPGVAEPLLQVRDLRTWFLTDSGPVRAVDGVSFDVHAGETLGVVGESGSGKSVCAKSIMRLLDEPARIVGGSILFKGRDLAHLDDEGIRAVRGREIAMVFQDPMTSLNPVLRIARQLIEAMTAHGRFTVAAARRRAIDLLRRMGVAAADRTVNSFPHQFSGGMRQRVMLAMGFSNEPSLLIADEPTTALDVTIQAQILDLLRGLNRDLGTAVILISHDLGVISNICSRVLVMYAGEVVEEGAPEALLTDPRHPYTWALLHAAPRIDAQAEDRRLITIEGQPPDPRAWPSGCRFRARCPFAVEKCAEHPELLPVEAGRAARCWVTQEGGALHTPERARAGGAAPVDPPPAVPILEISGLRKHFPLAKETFFARQRVLRAVDGVDLQVIAGETVGLVGESGCGKSTLARLVTRLHEPTDGRIVFAGTDITHASQAAIRPLRRRMQMIFQDPYASLNPRMTIGEILAGPLILHGIAGDAAAARTRVAELLDLVGLPGQSVRRFPHEFSGGQRQRISIARALAVGPDFVVADEPISALDVNIQAQIINLMVDLQERLGLTYLFIAHDLAVVRHVCDRIAVLYLGKIMEVGPAAALFSRPLHPYTRTLISAAPVPDPRVERARRHVPMKGEPPSALDPPSGCRFRTRCPIAEQRCALQEPPLLEAAAGQRVACHFPGRLSDADARDL</sequence>
<dbReference type="PROSITE" id="PS00211">
    <property type="entry name" value="ABC_TRANSPORTER_1"/>
    <property type="match status" value="2"/>
</dbReference>
<dbReference type="GO" id="GO:0055085">
    <property type="term" value="P:transmembrane transport"/>
    <property type="evidence" value="ECO:0007669"/>
    <property type="project" value="UniProtKB-ARBA"/>
</dbReference>
<evidence type="ECO:0000259" key="8">
    <source>
        <dbReference type="PROSITE" id="PS50893"/>
    </source>
</evidence>
<dbReference type="NCBIfam" id="TIGR01727">
    <property type="entry name" value="oligo_HPY"/>
    <property type="match status" value="2"/>
</dbReference>
<evidence type="ECO:0000313" key="10">
    <source>
        <dbReference type="Proteomes" id="UP000321638"/>
    </source>
</evidence>
<dbReference type="Pfam" id="PF00005">
    <property type="entry name" value="ABC_tran"/>
    <property type="match status" value="2"/>
</dbReference>
<dbReference type="PROSITE" id="PS50893">
    <property type="entry name" value="ABC_TRANSPORTER_2"/>
    <property type="match status" value="2"/>
</dbReference>
<evidence type="ECO:0000256" key="1">
    <source>
        <dbReference type="ARBA" id="ARBA00004417"/>
    </source>
</evidence>
<dbReference type="GO" id="GO:0005886">
    <property type="term" value="C:plasma membrane"/>
    <property type="evidence" value="ECO:0007669"/>
    <property type="project" value="UniProtKB-SubCell"/>
</dbReference>
<dbReference type="FunFam" id="3.40.50.300:FF:000016">
    <property type="entry name" value="Oligopeptide ABC transporter ATP-binding component"/>
    <property type="match status" value="2"/>
</dbReference>
<dbReference type="InterPro" id="IPR003593">
    <property type="entry name" value="AAA+_ATPase"/>
</dbReference>
<gene>
    <name evidence="9" type="ORF">FHP25_37225</name>
</gene>
<dbReference type="InterPro" id="IPR003439">
    <property type="entry name" value="ABC_transporter-like_ATP-bd"/>
</dbReference>
<keyword evidence="3" id="KW-0813">Transport</keyword>
<dbReference type="InterPro" id="IPR013563">
    <property type="entry name" value="Oligopep_ABC_C"/>
</dbReference>
<proteinExistence type="inferred from homology"/>
<dbReference type="Proteomes" id="UP000321638">
    <property type="component" value="Unassembled WGS sequence"/>
</dbReference>
<keyword evidence="4" id="KW-1003">Cell membrane</keyword>
<dbReference type="EMBL" id="VDUZ01000070">
    <property type="protein sequence ID" value="TXL69875.1"/>
    <property type="molecule type" value="Genomic_DNA"/>
</dbReference>
<evidence type="ECO:0000256" key="3">
    <source>
        <dbReference type="ARBA" id="ARBA00022448"/>
    </source>
</evidence>
<keyword evidence="10" id="KW-1185">Reference proteome</keyword>
<dbReference type="InterPro" id="IPR050388">
    <property type="entry name" value="ABC_Ni/Peptide_Import"/>
</dbReference>
<evidence type="ECO:0000256" key="5">
    <source>
        <dbReference type="ARBA" id="ARBA00022741"/>
    </source>
</evidence>
<keyword evidence="6 9" id="KW-0067">ATP-binding</keyword>
<organism evidence="9 10">
    <name type="scientific">Vineibacter terrae</name>
    <dbReference type="NCBI Taxonomy" id="2586908"/>
    <lineage>
        <taxon>Bacteria</taxon>
        <taxon>Pseudomonadati</taxon>
        <taxon>Pseudomonadota</taxon>
        <taxon>Alphaproteobacteria</taxon>
        <taxon>Hyphomicrobiales</taxon>
        <taxon>Vineibacter</taxon>
    </lineage>
</organism>
<evidence type="ECO:0000256" key="7">
    <source>
        <dbReference type="ARBA" id="ARBA00023136"/>
    </source>
</evidence>
<dbReference type="SUPFAM" id="SSF52540">
    <property type="entry name" value="P-loop containing nucleoside triphosphate hydrolases"/>
    <property type="match status" value="2"/>
</dbReference>
<comment type="similarity">
    <text evidence="2">Belongs to the ABC transporter superfamily.</text>
</comment>
<dbReference type="NCBIfam" id="NF007739">
    <property type="entry name" value="PRK10419.1"/>
    <property type="match status" value="2"/>
</dbReference>
<evidence type="ECO:0000256" key="6">
    <source>
        <dbReference type="ARBA" id="ARBA00022840"/>
    </source>
</evidence>
<dbReference type="Gene3D" id="3.40.50.300">
    <property type="entry name" value="P-loop containing nucleotide triphosphate hydrolases"/>
    <property type="match status" value="2"/>
</dbReference>
<dbReference type="GO" id="GO:0015833">
    <property type="term" value="P:peptide transport"/>
    <property type="evidence" value="ECO:0007669"/>
    <property type="project" value="InterPro"/>
</dbReference>
<name>A0A5C8P7Z7_9HYPH</name>
<feature type="domain" description="ABC transporter" evidence="8">
    <location>
        <begin position="364"/>
        <end position="604"/>
    </location>
</feature>
<accession>A0A5C8P7Z7</accession>
<dbReference type="PANTHER" id="PTHR43297">
    <property type="entry name" value="OLIGOPEPTIDE TRANSPORT ATP-BINDING PROTEIN APPD"/>
    <property type="match status" value="1"/>
</dbReference>
<dbReference type="AlphaFoldDB" id="A0A5C8P7Z7"/>
<dbReference type="RefSeq" id="WP_147852084.1">
    <property type="nucleotide sequence ID" value="NZ_VDUZ01000070.1"/>
</dbReference>
<feature type="domain" description="ABC transporter" evidence="8">
    <location>
        <begin position="9"/>
        <end position="259"/>
    </location>
</feature>
<reference evidence="9 10" key="1">
    <citation type="submission" date="2019-06" db="EMBL/GenBank/DDBJ databases">
        <title>New taxonomy in bacterial strain CC-CFT640, isolated from vineyard.</title>
        <authorList>
            <person name="Lin S.-Y."/>
            <person name="Tsai C.-F."/>
            <person name="Young C.-C."/>
        </authorList>
    </citation>
    <scope>NUCLEOTIDE SEQUENCE [LARGE SCALE GENOMIC DNA]</scope>
    <source>
        <strain evidence="9 10">CC-CFT640</strain>
    </source>
</reference>
<dbReference type="GO" id="GO:0016887">
    <property type="term" value="F:ATP hydrolysis activity"/>
    <property type="evidence" value="ECO:0007669"/>
    <property type="project" value="InterPro"/>
</dbReference>
<dbReference type="CDD" id="cd03257">
    <property type="entry name" value="ABC_NikE_OppD_transporters"/>
    <property type="match status" value="2"/>
</dbReference>
<dbReference type="SMART" id="SM00382">
    <property type="entry name" value="AAA"/>
    <property type="match status" value="2"/>
</dbReference>
<evidence type="ECO:0000256" key="4">
    <source>
        <dbReference type="ARBA" id="ARBA00022475"/>
    </source>
</evidence>
<evidence type="ECO:0000313" key="9">
    <source>
        <dbReference type="EMBL" id="TXL69875.1"/>
    </source>
</evidence>
<dbReference type="PANTHER" id="PTHR43297:SF2">
    <property type="entry name" value="DIPEPTIDE TRANSPORT ATP-BINDING PROTEIN DPPD"/>
    <property type="match status" value="1"/>
</dbReference>
<comment type="subcellular location">
    <subcellularLocation>
        <location evidence="1">Cell inner membrane</location>
        <topology evidence="1">Peripheral membrane protein</topology>
    </subcellularLocation>
</comment>
<evidence type="ECO:0000256" key="2">
    <source>
        <dbReference type="ARBA" id="ARBA00005417"/>
    </source>
</evidence>
<dbReference type="InterPro" id="IPR027417">
    <property type="entry name" value="P-loop_NTPase"/>
</dbReference>
<keyword evidence="5" id="KW-0547">Nucleotide-binding</keyword>
<dbReference type="Pfam" id="PF08352">
    <property type="entry name" value="oligo_HPY"/>
    <property type="match status" value="2"/>
</dbReference>
<dbReference type="OrthoDB" id="9802264at2"/>
<keyword evidence="7" id="KW-0472">Membrane</keyword>
<dbReference type="GO" id="GO:0005524">
    <property type="term" value="F:ATP binding"/>
    <property type="evidence" value="ECO:0007669"/>
    <property type="project" value="UniProtKB-KW"/>
</dbReference>
<comment type="caution">
    <text evidence="9">The sequence shown here is derived from an EMBL/GenBank/DDBJ whole genome shotgun (WGS) entry which is preliminary data.</text>
</comment>